<evidence type="ECO:0000256" key="5">
    <source>
        <dbReference type="ARBA" id="ARBA00022989"/>
    </source>
</evidence>
<keyword evidence="5 7" id="KW-1133">Transmembrane helix</keyword>
<accession>A0A1Y2K059</accession>
<dbReference type="PANTHER" id="PTHR43840:SF15">
    <property type="entry name" value="MITOCHONDRIAL METAL TRANSPORTER 1-RELATED"/>
    <property type="match status" value="1"/>
</dbReference>
<dbReference type="AlphaFoldDB" id="A0A1Y2K059"/>
<dbReference type="GO" id="GO:0016020">
    <property type="term" value="C:membrane"/>
    <property type="evidence" value="ECO:0007669"/>
    <property type="project" value="UniProtKB-SubCell"/>
</dbReference>
<dbReference type="Gene3D" id="1.20.1510.10">
    <property type="entry name" value="Cation efflux protein transmembrane domain"/>
    <property type="match status" value="1"/>
</dbReference>
<dbReference type="InterPro" id="IPR027469">
    <property type="entry name" value="Cation_efflux_TMD_sf"/>
</dbReference>
<dbReference type="PANTHER" id="PTHR43840">
    <property type="entry name" value="MITOCHONDRIAL METAL TRANSPORTER 1-RELATED"/>
    <property type="match status" value="1"/>
</dbReference>
<feature type="domain" description="Cation efflux protein transmembrane" evidence="8">
    <location>
        <begin position="12"/>
        <end position="204"/>
    </location>
</feature>
<protein>
    <submittedName>
        <fullName evidence="10">Putative cation diffusion facilitator family transporter</fullName>
    </submittedName>
</protein>
<dbReference type="SUPFAM" id="SSF161111">
    <property type="entry name" value="Cation efflux protein transmembrane domain-like"/>
    <property type="match status" value="1"/>
</dbReference>
<dbReference type="Proteomes" id="UP000194003">
    <property type="component" value="Unassembled WGS sequence"/>
</dbReference>
<name>A0A1Y2K059_9PROT</name>
<keyword evidence="3" id="KW-0813">Transport</keyword>
<dbReference type="InterPro" id="IPR002524">
    <property type="entry name" value="Cation_efflux"/>
</dbReference>
<evidence type="ECO:0000256" key="6">
    <source>
        <dbReference type="ARBA" id="ARBA00023136"/>
    </source>
</evidence>
<dbReference type="GO" id="GO:0008324">
    <property type="term" value="F:monoatomic cation transmembrane transporter activity"/>
    <property type="evidence" value="ECO:0007669"/>
    <property type="project" value="InterPro"/>
</dbReference>
<keyword evidence="4 7" id="KW-0812">Transmembrane</keyword>
<dbReference type="InterPro" id="IPR050291">
    <property type="entry name" value="CDF_Transporter"/>
</dbReference>
<evidence type="ECO:0000256" key="4">
    <source>
        <dbReference type="ARBA" id="ARBA00022692"/>
    </source>
</evidence>
<evidence type="ECO:0000313" key="11">
    <source>
        <dbReference type="Proteomes" id="UP000194003"/>
    </source>
</evidence>
<evidence type="ECO:0000259" key="8">
    <source>
        <dbReference type="Pfam" id="PF01545"/>
    </source>
</evidence>
<dbReference type="NCBIfam" id="TIGR01297">
    <property type="entry name" value="CDF"/>
    <property type="match status" value="1"/>
</dbReference>
<dbReference type="SUPFAM" id="SSF160240">
    <property type="entry name" value="Cation efflux protein cytoplasmic domain-like"/>
    <property type="match status" value="1"/>
</dbReference>
<evidence type="ECO:0000256" key="2">
    <source>
        <dbReference type="ARBA" id="ARBA00008114"/>
    </source>
</evidence>
<comment type="caution">
    <text evidence="10">The sequence shown here is derived from an EMBL/GenBank/DDBJ whole genome shotgun (WGS) entry which is preliminary data.</text>
</comment>
<evidence type="ECO:0000256" key="7">
    <source>
        <dbReference type="SAM" id="Phobius"/>
    </source>
</evidence>
<keyword evidence="6 7" id="KW-0472">Membrane</keyword>
<evidence type="ECO:0000259" key="9">
    <source>
        <dbReference type="Pfam" id="PF16916"/>
    </source>
</evidence>
<comment type="similarity">
    <text evidence="2">Belongs to the cation diffusion facilitator (CDF) transporter (TC 2.A.4) family.</text>
</comment>
<dbReference type="InterPro" id="IPR058533">
    <property type="entry name" value="Cation_efflux_TM"/>
</dbReference>
<dbReference type="EMBL" id="LVJN01000021">
    <property type="protein sequence ID" value="OSM00123.1"/>
    <property type="molecule type" value="Genomic_DNA"/>
</dbReference>
<reference evidence="10 11" key="1">
    <citation type="journal article" date="2016" name="BMC Genomics">
        <title>Combined genomic and structural analyses of a cultured magnetotactic bacterium reveals its niche adaptation to a dynamic environment.</title>
        <authorList>
            <person name="Araujo A.C."/>
            <person name="Morillo V."/>
            <person name="Cypriano J."/>
            <person name="Teixeira L.C."/>
            <person name="Leao P."/>
            <person name="Lyra S."/>
            <person name="Almeida L.G."/>
            <person name="Bazylinski D.A."/>
            <person name="Vasconcellos A.T."/>
            <person name="Abreu F."/>
            <person name="Lins U."/>
        </authorList>
    </citation>
    <scope>NUCLEOTIDE SEQUENCE [LARGE SCALE GENOMIC DNA]</scope>
    <source>
        <strain evidence="10 11">IT-1</strain>
    </source>
</reference>
<sequence>MDLRFQASDRCILIGAIVNILLSVGKVAAGIIGNSAALVADGVHSASDLVSDAVVWLSSRIARQAPDEEHPYGHGRYETLAILMIGLLLLGVAVGIVIDAVGRIEDVKSVQTPTMLALAAVIVSIISKEGLFHYTKAVGEKHKLRSLIANAWHHRSDAVSSIAAMVGIVGAQMGWPVLDPVAAAVVAAILAKVSYEFIRDAMREFTESASAVDKEIQERINAVIEGNTEVRSLHLMKARRAGPDVYVEIHLVVNAYLSVSEGHQIAENIRMAVVNGVSDVTDVLVHIDPEDDSDKPMPVDYPQRKEIRDLIKLELRSAQNLTDVQNLILHYTRDGIVADMTLIVAPHAEDAVIRQESQALCRRLIAAQPRICNVRASQVIAALDRDAIPNHLTLQ</sequence>
<evidence type="ECO:0000313" key="10">
    <source>
        <dbReference type="EMBL" id="OSM00123.1"/>
    </source>
</evidence>
<keyword evidence="11" id="KW-1185">Reference proteome</keyword>
<dbReference type="Pfam" id="PF16916">
    <property type="entry name" value="ZT_dimer"/>
    <property type="match status" value="1"/>
</dbReference>
<dbReference type="Gene3D" id="3.30.70.1350">
    <property type="entry name" value="Cation efflux protein, cytoplasmic domain"/>
    <property type="match status" value="1"/>
</dbReference>
<evidence type="ECO:0000256" key="1">
    <source>
        <dbReference type="ARBA" id="ARBA00004141"/>
    </source>
</evidence>
<organism evidence="10 11">
    <name type="scientific">Magnetofaba australis IT-1</name>
    <dbReference type="NCBI Taxonomy" id="1434232"/>
    <lineage>
        <taxon>Bacteria</taxon>
        <taxon>Pseudomonadati</taxon>
        <taxon>Pseudomonadota</taxon>
        <taxon>Magnetococcia</taxon>
        <taxon>Magnetococcales</taxon>
        <taxon>Magnetococcaceae</taxon>
        <taxon>Magnetofaba</taxon>
    </lineage>
</organism>
<dbReference type="STRING" id="1434232.MAIT1_00553"/>
<dbReference type="InterPro" id="IPR036837">
    <property type="entry name" value="Cation_efflux_CTD_sf"/>
</dbReference>
<dbReference type="Pfam" id="PF01545">
    <property type="entry name" value="Cation_efflux"/>
    <property type="match status" value="1"/>
</dbReference>
<comment type="subcellular location">
    <subcellularLocation>
        <location evidence="1">Membrane</location>
        <topology evidence="1">Multi-pass membrane protein</topology>
    </subcellularLocation>
</comment>
<dbReference type="InterPro" id="IPR027470">
    <property type="entry name" value="Cation_efflux_CTD"/>
</dbReference>
<feature type="domain" description="Cation efflux protein cytoplasmic" evidence="9">
    <location>
        <begin position="213"/>
        <end position="290"/>
    </location>
</feature>
<feature type="transmembrane region" description="Helical" evidence="7">
    <location>
        <begin position="80"/>
        <end position="102"/>
    </location>
</feature>
<evidence type="ECO:0000256" key="3">
    <source>
        <dbReference type="ARBA" id="ARBA00022448"/>
    </source>
</evidence>
<feature type="transmembrane region" description="Helical" evidence="7">
    <location>
        <begin position="114"/>
        <end position="135"/>
    </location>
</feature>
<feature type="transmembrane region" description="Helical" evidence="7">
    <location>
        <begin position="12"/>
        <end position="32"/>
    </location>
</feature>
<dbReference type="FunFam" id="1.20.1510.10:FF:000006">
    <property type="entry name" value="Divalent cation efflux transporter"/>
    <property type="match status" value="1"/>
</dbReference>
<gene>
    <name evidence="10" type="ORF">MAIT1_00553</name>
</gene>
<proteinExistence type="inferred from homology"/>